<protein>
    <submittedName>
        <fullName evidence="9">RNA helicase</fullName>
    </submittedName>
</protein>
<reference evidence="9" key="1">
    <citation type="submission" date="2020-08" db="EMBL/GenBank/DDBJ databases">
        <authorList>
            <person name="Hu Y."/>
            <person name="Nguyen S.V."/>
            <person name="Li F."/>
            <person name="Fanning S."/>
        </authorList>
    </citation>
    <scope>NUCLEOTIDE SEQUENCE</scope>
    <source>
        <strain evidence="9">SYSU D8009</strain>
    </source>
</reference>
<evidence type="ECO:0000256" key="2">
    <source>
        <dbReference type="ARBA" id="ARBA00022801"/>
    </source>
</evidence>
<dbReference type="Pfam" id="PF00271">
    <property type="entry name" value="Helicase_C"/>
    <property type="match status" value="1"/>
</dbReference>
<dbReference type="GO" id="GO:0005524">
    <property type="term" value="F:ATP binding"/>
    <property type="evidence" value="ECO:0007669"/>
    <property type="project" value="UniProtKB-KW"/>
</dbReference>
<dbReference type="InterPro" id="IPR050699">
    <property type="entry name" value="RNA-DNA_Helicase"/>
</dbReference>
<dbReference type="PROSITE" id="PS51194">
    <property type="entry name" value="HELICASE_CTER"/>
    <property type="match status" value="1"/>
</dbReference>
<dbReference type="Gene3D" id="3.40.50.300">
    <property type="entry name" value="P-loop containing nucleotide triphosphate hydrolases"/>
    <property type="match status" value="2"/>
</dbReference>
<feature type="region of interest" description="Disordered" evidence="6">
    <location>
        <begin position="1"/>
        <end position="38"/>
    </location>
</feature>
<dbReference type="Pfam" id="PF22527">
    <property type="entry name" value="DEXQc_Suv3"/>
    <property type="match status" value="1"/>
</dbReference>
<dbReference type="SUPFAM" id="SSF52540">
    <property type="entry name" value="P-loop containing nucleoside triphosphate hydrolases"/>
    <property type="match status" value="1"/>
</dbReference>
<dbReference type="GO" id="GO:0016787">
    <property type="term" value="F:hydrolase activity"/>
    <property type="evidence" value="ECO:0007669"/>
    <property type="project" value="UniProtKB-KW"/>
</dbReference>
<accession>A0A9X0R437</accession>
<evidence type="ECO:0000259" key="8">
    <source>
        <dbReference type="PROSITE" id="PS51194"/>
    </source>
</evidence>
<evidence type="ECO:0000259" key="7">
    <source>
        <dbReference type="PROSITE" id="PS51192"/>
    </source>
</evidence>
<dbReference type="Pfam" id="PF12513">
    <property type="entry name" value="SUV3_C"/>
    <property type="match status" value="1"/>
</dbReference>
<feature type="coiled-coil region" evidence="5">
    <location>
        <begin position="147"/>
        <end position="182"/>
    </location>
</feature>
<keyword evidence="3 9" id="KW-0347">Helicase</keyword>
<feature type="domain" description="Helicase C-terminal" evidence="8">
    <location>
        <begin position="447"/>
        <end position="608"/>
    </location>
</feature>
<dbReference type="RefSeq" id="WP_186773980.1">
    <property type="nucleotide sequence ID" value="NZ_JACOMF010000152.1"/>
</dbReference>
<dbReference type="Pfam" id="PF18147">
    <property type="entry name" value="Suv3_C_1"/>
    <property type="match status" value="1"/>
</dbReference>
<sequence>MGQDHLSRSANGGAGRQRPDRSAAPAAEAAPAGQAELRRRRWRSRLETLARQAQALPVRRDDLDVAVAGISDPDVGDAGLLAALREAVMARLGGYGTPETALAAALDELPKGPAGEASLEVVGHCASFVAEAFALPAPEAAAFARRAAEAERRRRSERRSAARAARETRAEEERRLKAWEASLIGAGAVPELLGCTRAEAERWIRTGRLPVARRVAVRKGGSTVRELQFDPATLETLRGSLPEWRNIDAGSPSPAVREARAEPRGASNSAVARVAGLDRYAAHFVTARALNRRIIACLGPTNSGKTYFGLTRLAEAESGLALGPLRLLAHEYREALEARGVPTALSTGEERILAPGSRHTAATVEMCPFRTPVDVAVIDEAQMLADPERGPAWTAAIMGVPARTVIVLGAPDAAPMIQRIATLCGDPVEEVRLERMGPLVAAPDPVPLDDIGRGDAVIAFSRREVFELRAALLRRGRSVAVVYGALGPTVRRAEARRFREGEAEVLVATDAIGMGLNIGPLRRVVFSALSKWDGQQDRPLTVQEIKQIGGRAGRFGGAHAEGTVAVLKGGGDPAAIAHALAAGPVAPGDLRPPVAPDAEIIAAVAAEIGTESLFGTLRRIERAVLRRDDPNYRLGDLSTQIAIAAAVDGVRELSLLDRWTYAMCPADERDEGVERLADWAVEHALGRAVAPPRAGHLPPPARASQEALQLAERVHRRLVAWRWMALRFPEVYRDIDGALAESRRLNEWIEAVLATRPSGRVLVVPGGVVGEAGGALQGHSRRRQFGQRARAAQQP</sequence>
<dbReference type="SMART" id="SM00490">
    <property type="entry name" value="HELICc"/>
    <property type="match status" value="1"/>
</dbReference>
<feature type="region of interest" description="Disordered" evidence="6">
    <location>
        <begin position="774"/>
        <end position="795"/>
    </location>
</feature>
<dbReference type="InterPro" id="IPR027417">
    <property type="entry name" value="P-loop_NTPase"/>
</dbReference>
<dbReference type="GO" id="GO:0004386">
    <property type="term" value="F:helicase activity"/>
    <property type="evidence" value="ECO:0007669"/>
    <property type="project" value="UniProtKB-KW"/>
</dbReference>
<gene>
    <name evidence="9" type="ORF">H7965_29035</name>
</gene>
<keyword evidence="1" id="KW-0547">Nucleotide-binding</keyword>
<evidence type="ECO:0000256" key="6">
    <source>
        <dbReference type="SAM" id="MobiDB-lite"/>
    </source>
</evidence>
<dbReference type="InterPro" id="IPR022192">
    <property type="entry name" value="SUV3_C"/>
</dbReference>
<dbReference type="Gene3D" id="1.20.58.1080">
    <property type="match status" value="1"/>
</dbReference>
<name>A0A9X0R437_9PROT</name>
<dbReference type="InterPro" id="IPR001650">
    <property type="entry name" value="Helicase_C-like"/>
</dbReference>
<dbReference type="PROSITE" id="PS51192">
    <property type="entry name" value="HELICASE_ATP_BIND_1"/>
    <property type="match status" value="1"/>
</dbReference>
<evidence type="ECO:0000256" key="3">
    <source>
        <dbReference type="ARBA" id="ARBA00022806"/>
    </source>
</evidence>
<keyword evidence="10" id="KW-1185">Reference proteome</keyword>
<dbReference type="PANTHER" id="PTHR12131:SF1">
    <property type="entry name" value="ATP-DEPENDENT RNA HELICASE SUPV3L1, MITOCHONDRIAL-RELATED"/>
    <property type="match status" value="1"/>
</dbReference>
<keyword evidence="4" id="KW-0067">ATP-binding</keyword>
<dbReference type="InterPro" id="IPR014001">
    <property type="entry name" value="Helicase_ATP-bd"/>
</dbReference>
<keyword evidence="2" id="KW-0378">Hydrolase</keyword>
<dbReference type="Proteomes" id="UP000600101">
    <property type="component" value="Unassembled WGS sequence"/>
</dbReference>
<dbReference type="AlphaFoldDB" id="A0A9X0R437"/>
<dbReference type="InterPro" id="IPR055206">
    <property type="entry name" value="DEXQc_SUV3"/>
</dbReference>
<feature type="domain" description="Helicase ATP-binding" evidence="7">
    <location>
        <begin position="286"/>
        <end position="430"/>
    </location>
</feature>
<organism evidence="9 10">
    <name type="scientific">Siccirubricoccus deserti</name>
    <dbReference type="NCBI Taxonomy" id="2013562"/>
    <lineage>
        <taxon>Bacteria</taxon>
        <taxon>Pseudomonadati</taxon>
        <taxon>Pseudomonadota</taxon>
        <taxon>Alphaproteobacteria</taxon>
        <taxon>Acetobacterales</taxon>
        <taxon>Roseomonadaceae</taxon>
        <taxon>Siccirubricoccus</taxon>
    </lineage>
</organism>
<dbReference type="Gene3D" id="1.20.272.40">
    <property type="match status" value="1"/>
</dbReference>
<feature type="region of interest" description="Disordered" evidence="6">
    <location>
        <begin position="248"/>
        <end position="268"/>
    </location>
</feature>
<evidence type="ECO:0000256" key="4">
    <source>
        <dbReference type="ARBA" id="ARBA00022840"/>
    </source>
</evidence>
<comment type="caution">
    <text evidence="9">The sequence shown here is derived from an EMBL/GenBank/DDBJ whole genome shotgun (WGS) entry which is preliminary data.</text>
</comment>
<proteinExistence type="predicted"/>
<evidence type="ECO:0000313" key="10">
    <source>
        <dbReference type="Proteomes" id="UP000600101"/>
    </source>
</evidence>
<evidence type="ECO:0000256" key="5">
    <source>
        <dbReference type="SAM" id="Coils"/>
    </source>
</evidence>
<evidence type="ECO:0000256" key="1">
    <source>
        <dbReference type="ARBA" id="ARBA00022741"/>
    </source>
</evidence>
<dbReference type="InterPro" id="IPR041082">
    <property type="entry name" value="Suv3_C_1"/>
</dbReference>
<dbReference type="PANTHER" id="PTHR12131">
    <property type="entry name" value="ATP-DEPENDENT RNA AND DNA HELICASE"/>
    <property type="match status" value="1"/>
</dbReference>
<dbReference type="EMBL" id="JACOMF010000152">
    <property type="protein sequence ID" value="MBC4019261.1"/>
    <property type="molecule type" value="Genomic_DNA"/>
</dbReference>
<evidence type="ECO:0000313" key="9">
    <source>
        <dbReference type="EMBL" id="MBC4019261.1"/>
    </source>
</evidence>
<feature type="compositionally biased region" description="Low complexity" evidence="6">
    <location>
        <begin position="786"/>
        <end position="795"/>
    </location>
</feature>
<keyword evidence="5" id="KW-0175">Coiled coil</keyword>
<feature type="compositionally biased region" description="Low complexity" evidence="6">
    <location>
        <begin position="23"/>
        <end position="35"/>
    </location>
</feature>